<name>A0A8J7CG60_9CYAN</name>
<dbReference type="RefSeq" id="WP_190834995.1">
    <property type="nucleotide sequence ID" value="NZ_CAWPPI010000086.1"/>
</dbReference>
<dbReference type="AlphaFoldDB" id="A0A8J7CG60"/>
<dbReference type="Proteomes" id="UP000629098">
    <property type="component" value="Unassembled WGS sequence"/>
</dbReference>
<protein>
    <submittedName>
        <fullName evidence="1">Uncharacterized protein</fullName>
    </submittedName>
</protein>
<organism evidence="1 2">
    <name type="scientific">Iningainema tapete BLCC-T55</name>
    <dbReference type="NCBI Taxonomy" id="2748662"/>
    <lineage>
        <taxon>Bacteria</taxon>
        <taxon>Bacillati</taxon>
        <taxon>Cyanobacteriota</taxon>
        <taxon>Cyanophyceae</taxon>
        <taxon>Nostocales</taxon>
        <taxon>Scytonemataceae</taxon>
        <taxon>Iningainema tapete</taxon>
    </lineage>
</organism>
<comment type="caution">
    <text evidence="1">The sequence shown here is derived from an EMBL/GenBank/DDBJ whole genome shotgun (WGS) entry which is preliminary data.</text>
</comment>
<evidence type="ECO:0000313" key="2">
    <source>
        <dbReference type="Proteomes" id="UP000629098"/>
    </source>
</evidence>
<accession>A0A8J7CG60</accession>
<dbReference type="EMBL" id="JACXAE010000086">
    <property type="protein sequence ID" value="MBD2775935.1"/>
    <property type="molecule type" value="Genomic_DNA"/>
</dbReference>
<proteinExistence type="predicted"/>
<reference evidence="1" key="1">
    <citation type="submission" date="2020-09" db="EMBL/GenBank/DDBJ databases">
        <title>Iningainema tapete sp. nov. (Scytonemataceae, Cyanobacteria) from greenhouses in central Florida (USA) produces two types of nodularin with biosynthetic potential for microcystin-LR and anabaenopeptins.</title>
        <authorList>
            <person name="Berthold D.E."/>
            <person name="Lefler F.W."/>
            <person name="Huang I.-S."/>
            <person name="Abdulla H."/>
            <person name="Zimba P.V."/>
            <person name="Laughinghouse H.D. IV."/>
        </authorList>
    </citation>
    <scope>NUCLEOTIDE SEQUENCE</scope>
    <source>
        <strain evidence="1">BLCCT55</strain>
    </source>
</reference>
<sequence>MKSVICVWCNNNSHEFEQQIPLNFLGKRNHALGFSNQFEILFLDGFDRIDQQYKNSLEELGYSLHDCSKIFASLSNQYSALSRFGDYEKKCFLRWLVIEQYLSGEAIAHYDGDIVFNEDPSILQQKMHNKTFMLQGCPALICISDKDWFNQYQSQLEVFVNNIEEYSEQAWQEREEWELSQENKWAGSRFRRIISSDQDFFSHLIHTDRISQDNPQEIISNLQSYILWENPLYLHVYSPWNKNLPFRYKRINNIDFINEQQVAFWHMQGYFVKYLGKYLYLKNILKFLNMRLTNEMEVLGGDKGEYFSKLTRKIIDKFHKNYSRLEIYNFYFKEKSFDDVFNNQVWWQKGVFV</sequence>
<evidence type="ECO:0000313" key="1">
    <source>
        <dbReference type="EMBL" id="MBD2775935.1"/>
    </source>
</evidence>
<keyword evidence="2" id="KW-1185">Reference proteome</keyword>
<gene>
    <name evidence="1" type="ORF">ICL16_28730</name>
</gene>